<dbReference type="GO" id="GO:0006729">
    <property type="term" value="P:tetrahydrobiopterin biosynthetic process"/>
    <property type="evidence" value="ECO:0007669"/>
    <property type="project" value="TreeGrafter"/>
</dbReference>
<dbReference type="GO" id="GO:0005737">
    <property type="term" value="C:cytoplasm"/>
    <property type="evidence" value="ECO:0007669"/>
    <property type="project" value="UniProtKB-SubCell"/>
</dbReference>
<dbReference type="Gene3D" id="3.40.50.720">
    <property type="entry name" value="NAD(P)-binding Rossmann-like Domain"/>
    <property type="match status" value="1"/>
</dbReference>
<evidence type="ECO:0000256" key="6">
    <source>
        <dbReference type="SAM" id="MobiDB-lite"/>
    </source>
</evidence>
<dbReference type="AlphaFoldDB" id="H6NLE7"/>
<dbReference type="Proteomes" id="UP000007523">
    <property type="component" value="Chromosome"/>
</dbReference>
<dbReference type="SMART" id="SM00822">
    <property type="entry name" value="PKS_KR"/>
    <property type="match status" value="1"/>
</dbReference>
<evidence type="ECO:0000256" key="5">
    <source>
        <dbReference type="ARBA" id="ARBA00023002"/>
    </source>
</evidence>
<keyword evidence="4" id="KW-0521">NADP</keyword>
<dbReference type="InterPro" id="IPR002347">
    <property type="entry name" value="SDR_fam"/>
</dbReference>
<dbReference type="InterPro" id="IPR057326">
    <property type="entry name" value="KR_dom"/>
</dbReference>
<feature type="domain" description="Ketoreductase" evidence="7">
    <location>
        <begin position="2"/>
        <end position="203"/>
    </location>
</feature>
<dbReference type="GO" id="GO:0004757">
    <property type="term" value="F:sepiapterin reductase (NADP+) activity"/>
    <property type="evidence" value="ECO:0007669"/>
    <property type="project" value="TreeGrafter"/>
</dbReference>
<keyword evidence="9" id="KW-1185">Reference proteome</keyword>
<dbReference type="InterPro" id="IPR036291">
    <property type="entry name" value="NAD(P)-bd_dom_sf"/>
</dbReference>
<evidence type="ECO:0000313" key="8">
    <source>
        <dbReference type="EMBL" id="AFC30329.1"/>
    </source>
</evidence>
<dbReference type="InterPro" id="IPR051721">
    <property type="entry name" value="Biopterin_syn/organic_redct"/>
</dbReference>
<dbReference type="PRINTS" id="PR00081">
    <property type="entry name" value="GDHRDH"/>
</dbReference>
<evidence type="ECO:0000256" key="2">
    <source>
        <dbReference type="ARBA" id="ARBA00006484"/>
    </source>
</evidence>
<feature type="region of interest" description="Disordered" evidence="6">
    <location>
        <begin position="185"/>
        <end position="208"/>
    </location>
</feature>
<accession>H6NLE7</accession>
<reference evidence="8 9" key="1">
    <citation type="journal article" date="2012" name="J. Bacteriol.">
        <title>Complete Genome Sequence of Paenibacillus mucilaginosus 3016, a Bacterium Functional as Microbial Fertilizer.</title>
        <authorList>
            <person name="Ma M."/>
            <person name="Wang Z."/>
            <person name="Li L."/>
            <person name="Jiang X."/>
            <person name="Guan D."/>
            <person name="Cao F."/>
            <person name="Chen H."/>
            <person name="Wang X."/>
            <person name="Shen D."/>
            <person name="Du B."/>
            <person name="Li J."/>
        </authorList>
    </citation>
    <scope>NUCLEOTIDE SEQUENCE [LARGE SCALE GENOMIC DNA]</scope>
    <source>
        <strain evidence="8 9">3016</strain>
    </source>
</reference>
<evidence type="ECO:0000256" key="1">
    <source>
        <dbReference type="ARBA" id="ARBA00004496"/>
    </source>
</evidence>
<dbReference type="STRING" id="1116391.PM3016_3496"/>
<gene>
    <name evidence="8" type="ORF">PM3016_3496</name>
</gene>
<dbReference type="KEGG" id="pmq:PM3016_3496"/>
<dbReference type="HOGENOM" id="CLU_993375_0_0_9"/>
<feature type="compositionally biased region" description="Basic residues" evidence="6">
    <location>
        <begin position="185"/>
        <end position="195"/>
    </location>
</feature>
<name>H6NLE7_9BACL</name>
<evidence type="ECO:0000256" key="3">
    <source>
        <dbReference type="ARBA" id="ARBA00022490"/>
    </source>
</evidence>
<dbReference type="SUPFAM" id="SSF51735">
    <property type="entry name" value="NAD(P)-binding Rossmann-fold domains"/>
    <property type="match status" value="1"/>
</dbReference>
<evidence type="ECO:0000313" key="9">
    <source>
        <dbReference type="Proteomes" id="UP000007523"/>
    </source>
</evidence>
<dbReference type="PROSITE" id="PS00061">
    <property type="entry name" value="ADH_SHORT"/>
    <property type="match status" value="1"/>
</dbReference>
<keyword evidence="5" id="KW-0560">Oxidoreductase</keyword>
<evidence type="ECO:0000256" key="4">
    <source>
        <dbReference type="ARBA" id="ARBA00022857"/>
    </source>
</evidence>
<dbReference type="EMBL" id="CP003235">
    <property type="protein sequence ID" value="AFC30329.1"/>
    <property type="molecule type" value="Genomic_DNA"/>
</dbReference>
<evidence type="ECO:0000259" key="7">
    <source>
        <dbReference type="SMART" id="SM00822"/>
    </source>
</evidence>
<feature type="region of interest" description="Disordered" evidence="6">
    <location>
        <begin position="260"/>
        <end position="280"/>
    </location>
</feature>
<dbReference type="InterPro" id="IPR020904">
    <property type="entry name" value="Sc_DH/Rdtase_CS"/>
</dbReference>
<comment type="subcellular location">
    <subcellularLocation>
        <location evidence="1">Cytoplasm</location>
    </subcellularLocation>
</comment>
<keyword evidence="3" id="KW-0963">Cytoplasm</keyword>
<sequence>MGVYLITGTSRGLGEALAARLAAKGHRVTGFNRTPNPRLREAAGDDGRYDEIACDLSEPVAAAAVFEAFLQEAAWLREADEITLVHNAGVLDPMGPAEEADPAAQQTHLQVNLTAPLLLTSAFIRAAGAWPAPHGKRVVSISSGAGRKPYAGWSAYCSAKAGLDMMTRCIALEQGGWAGERQARFHRPGRSRHRHAGDDPRHRPAALPGCRPLREAEGDGQPVYAGRSGCPAGRLARERSHEAGRHRRCARACGAVEADGPYTPAHGGGSGIRDAAAAPA</sequence>
<comment type="similarity">
    <text evidence="2">Belongs to the short-chain dehydrogenases/reductases (SDR) family.</text>
</comment>
<dbReference type="PANTHER" id="PTHR44085">
    <property type="entry name" value="SEPIAPTERIN REDUCTASE"/>
    <property type="match status" value="1"/>
</dbReference>
<dbReference type="Pfam" id="PF00106">
    <property type="entry name" value="adh_short"/>
    <property type="match status" value="1"/>
</dbReference>
<dbReference type="RefSeq" id="WP_014370303.1">
    <property type="nucleotide sequence ID" value="NC_016935.1"/>
</dbReference>
<dbReference type="PANTHER" id="PTHR44085:SF2">
    <property type="entry name" value="SEPIAPTERIN REDUCTASE"/>
    <property type="match status" value="1"/>
</dbReference>
<organism evidence="8 9">
    <name type="scientific">Paenibacillus mucilaginosus 3016</name>
    <dbReference type="NCBI Taxonomy" id="1116391"/>
    <lineage>
        <taxon>Bacteria</taxon>
        <taxon>Bacillati</taxon>
        <taxon>Bacillota</taxon>
        <taxon>Bacilli</taxon>
        <taxon>Bacillales</taxon>
        <taxon>Paenibacillaceae</taxon>
        <taxon>Paenibacillus</taxon>
    </lineage>
</organism>
<protein>
    <submittedName>
        <fullName evidence="8">Short chain dehydrogenase</fullName>
    </submittedName>
</protein>
<proteinExistence type="inferred from homology"/>